<reference evidence="5 6" key="1">
    <citation type="submission" date="2020-08" db="EMBL/GenBank/DDBJ databases">
        <title>Sequencing the genomes of 1000 actinobacteria strains.</title>
        <authorList>
            <person name="Klenk H.-P."/>
        </authorList>
    </citation>
    <scope>NUCLEOTIDE SEQUENCE [LARGE SCALE GENOMIC DNA]</scope>
    <source>
        <strain evidence="5 6">DSM 105498</strain>
    </source>
</reference>
<dbReference type="SUPFAM" id="SSF46894">
    <property type="entry name" value="C-terminal effector domain of the bipartite response regulators"/>
    <property type="match status" value="1"/>
</dbReference>
<dbReference type="GO" id="GO:0003677">
    <property type="term" value="F:DNA binding"/>
    <property type="evidence" value="ECO:0007669"/>
    <property type="project" value="UniProtKB-KW"/>
</dbReference>
<name>A0A7W4VX92_9ACTN</name>
<feature type="domain" description="HTH luxR-type" evidence="4">
    <location>
        <begin position="16"/>
        <end position="81"/>
    </location>
</feature>
<dbReference type="RefSeq" id="WP_183593297.1">
    <property type="nucleotide sequence ID" value="NZ_JACHWR010000002.1"/>
</dbReference>
<dbReference type="PRINTS" id="PR00038">
    <property type="entry name" value="HTHLUXR"/>
</dbReference>
<keyword evidence="2 5" id="KW-0238">DNA-binding</keyword>
<dbReference type="Pfam" id="PF00196">
    <property type="entry name" value="GerE"/>
    <property type="match status" value="1"/>
</dbReference>
<dbReference type="Gene3D" id="1.10.10.10">
    <property type="entry name" value="Winged helix-like DNA-binding domain superfamily/Winged helix DNA-binding domain"/>
    <property type="match status" value="1"/>
</dbReference>
<dbReference type="InterPro" id="IPR016032">
    <property type="entry name" value="Sig_transdc_resp-reg_C-effctor"/>
</dbReference>
<comment type="caution">
    <text evidence="5">The sequence shown here is derived from an EMBL/GenBank/DDBJ whole genome shotgun (WGS) entry which is preliminary data.</text>
</comment>
<evidence type="ECO:0000313" key="6">
    <source>
        <dbReference type="Proteomes" id="UP000589626"/>
    </source>
</evidence>
<accession>A0A7W4VX92</accession>
<gene>
    <name evidence="5" type="ORF">FHU40_003296</name>
</gene>
<dbReference type="InterPro" id="IPR036388">
    <property type="entry name" value="WH-like_DNA-bd_sf"/>
</dbReference>
<evidence type="ECO:0000256" key="2">
    <source>
        <dbReference type="ARBA" id="ARBA00023125"/>
    </source>
</evidence>
<sequence length="91" mass="9706">MTVLTAPVADLLESTVHAWPSRLSRREAEVLVLVAAGLSNAEIAERLVVTVATVKCHVAQLLRKVGVRDRVQLVVVAFGSGYLADPGADCR</sequence>
<protein>
    <submittedName>
        <fullName evidence="5">DNA-binding NarL/FixJ family response regulator</fullName>
    </submittedName>
</protein>
<evidence type="ECO:0000259" key="4">
    <source>
        <dbReference type="PROSITE" id="PS50043"/>
    </source>
</evidence>
<dbReference type="PANTHER" id="PTHR44688:SF16">
    <property type="entry name" value="DNA-BINDING TRANSCRIPTIONAL ACTIVATOR DEVR_DOSR"/>
    <property type="match status" value="1"/>
</dbReference>
<dbReference type="GO" id="GO:0006355">
    <property type="term" value="P:regulation of DNA-templated transcription"/>
    <property type="evidence" value="ECO:0007669"/>
    <property type="project" value="InterPro"/>
</dbReference>
<keyword evidence="1" id="KW-0805">Transcription regulation</keyword>
<dbReference type="EMBL" id="JACHWR010000002">
    <property type="protein sequence ID" value="MBB3043478.1"/>
    <property type="molecule type" value="Genomic_DNA"/>
</dbReference>
<dbReference type="PANTHER" id="PTHR44688">
    <property type="entry name" value="DNA-BINDING TRANSCRIPTIONAL ACTIVATOR DEVR_DOSR"/>
    <property type="match status" value="1"/>
</dbReference>
<evidence type="ECO:0000256" key="3">
    <source>
        <dbReference type="ARBA" id="ARBA00023163"/>
    </source>
</evidence>
<organism evidence="5 6">
    <name type="scientific">Nocardioides soli</name>
    <dbReference type="NCBI Taxonomy" id="1036020"/>
    <lineage>
        <taxon>Bacteria</taxon>
        <taxon>Bacillati</taxon>
        <taxon>Actinomycetota</taxon>
        <taxon>Actinomycetes</taxon>
        <taxon>Propionibacteriales</taxon>
        <taxon>Nocardioidaceae</taxon>
        <taxon>Nocardioides</taxon>
    </lineage>
</organism>
<dbReference type="InterPro" id="IPR000792">
    <property type="entry name" value="Tscrpt_reg_LuxR_C"/>
</dbReference>
<dbReference type="AlphaFoldDB" id="A0A7W4VX92"/>
<evidence type="ECO:0000313" key="5">
    <source>
        <dbReference type="EMBL" id="MBB3043478.1"/>
    </source>
</evidence>
<dbReference type="Proteomes" id="UP000589626">
    <property type="component" value="Unassembled WGS sequence"/>
</dbReference>
<dbReference type="CDD" id="cd06170">
    <property type="entry name" value="LuxR_C_like"/>
    <property type="match status" value="1"/>
</dbReference>
<evidence type="ECO:0000256" key="1">
    <source>
        <dbReference type="ARBA" id="ARBA00023015"/>
    </source>
</evidence>
<dbReference type="SMART" id="SM00421">
    <property type="entry name" value="HTH_LUXR"/>
    <property type="match status" value="1"/>
</dbReference>
<proteinExistence type="predicted"/>
<keyword evidence="6" id="KW-1185">Reference proteome</keyword>
<dbReference type="PROSITE" id="PS50043">
    <property type="entry name" value="HTH_LUXR_2"/>
    <property type="match status" value="1"/>
</dbReference>
<keyword evidence="3" id="KW-0804">Transcription</keyword>